<dbReference type="AlphaFoldDB" id="A0A9P6AWX9"/>
<reference evidence="1" key="1">
    <citation type="journal article" date="2020" name="Nat. Commun.">
        <title>Large-scale genome sequencing of mycorrhizal fungi provides insights into the early evolution of symbiotic traits.</title>
        <authorList>
            <person name="Miyauchi S."/>
            <person name="Kiss E."/>
            <person name="Kuo A."/>
            <person name="Drula E."/>
            <person name="Kohler A."/>
            <person name="Sanchez-Garcia M."/>
            <person name="Morin E."/>
            <person name="Andreopoulos B."/>
            <person name="Barry K.W."/>
            <person name="Bonito G."/>
            <person name="Buee M."/>
            <person name="Carver A."/>
            <person name="Chen C."/>
            <person name="Cichocki N."/>
            <person name="Clum A."/>
            <person name="Culley D."/>
            <person name="Crous P.W."/>
            <person name="Fauchery L."/>
            <person name="Girlanda M."/>
            <person name="Hayes R.D."/>
            <person name="Keri Z."/>
            <person name="LaButti K."/>
            <person name="Lipzen A."/>
            <person name="Lombard V."/>
            <person name="Magnuson J."/>
            <person name="Maillard F."/>
            <person name="Murat C."/>
            <person name="Nolan M."/>
            <person name="Ohm R.A."/>
            <person name="Pangilinan J."/>
            <person name="Pereira M.F."/>
            <person name="Perotto S."/>
            <person name="Peter M."/>
            <person name="Pfister S."/>
            <person name="Riley R."/>
            <person name="Sitrit Y."/>
            <person name="Stielow J.B."/>
            <person name="Szollosi G."/>
            <person name="Zifcakova L."/>
            <person name="Stursova M."/>
            <person name="Spatafora J.W."/>
            <person name="Tedersoo L."/>
            <person name="Vaario L.M."/>
            <person name="Yamada A."/>
            <person name="Yan M."/>
            <person name="Wang P."/>
            <person name="Xu J."/>
            <person name="Bruns T."/>
            <person name="Baldrian P."/>
            <person name="Vilgalys R."/>
            <person name="Dunand C."/>
            <person name="Henrissat B."/>
            <person name="Grigoriev I.V."/>
            <person name="Hibbett D."/>
            <person name="Nagy L.G."/>
            <person name="Martin F.M."/>
        </authorList>
    </citation>
    <scope>NUCLEOTIDE SEQUENCE</scope>
    <source>
        <strain evidence="1">UP504</strain>
    </source>
</reference>
<protein>
    <submittedName>
        <fullName evidence="1">Uncharacterized protein</fullName>
    </submittedName>
</protein>
<proteinExistence type="predicted"/>
<keyword evidence="2" id="KW-1185">Reference proteome</keyword>
<comment type="caution">
    <text evidence="1">The sequence shown here is derived from an EMBL/GenBank/DDBJ whole genome shotgun (WGS) entry which is preliminary data.</text>
</comment>
<name>A0A9P6AWX9_9AGAM</name>
<sequence length="211" mass="23207">MAPTANSPRLCLFSLSRRDGGRRRRCQITELTSWKPGHSTSPLFIPITATTAGPGLGTIKPIDHGHISLVQIKRTDSFLISDDMPMAPEASNLHTRKIPEPKSSRIPRKSTILLDDQMLVHVYVLPNAGISHCWPIMVDALGESQGLFQVVSQAFYPVDSLFISTSSLRDRKSPEGDRPAACTGRPSIAPRILTPPRRFHSLLLCIKIPLG</sequence>
<organism evidence="1 2">
    <name type="scientific">Hydnum rufescens UP504</name>
    <dbReference type="NCBI Taxonomy" id="1448309"/>
    <lineage>
        <taxon>Eukaryota</taxon>
        <taxon>Fungi</taxon>
        <taxon>Dikarya</taxon>
        <taxon>Basidiomycota</taxon>
        <taxon>Agaricomycotina</taxon>
        <taxon>Agaricomycetes</taxon>
        <taxon>Cantharellales</taxon>
        <taxon>Hydnaceae</taxon>
        <taxon>Hydnum</taxon>
    </lineage>
</organism>
<dbReference type="EMBL" id="MU128980">
    <property type="protein sequence ID" value="KAF9512880.1"/>
    <property type="molecule type" value="Genomic_DNA"/>
</dbReference>
<evidence type="ECO:0000313" key="1">
    <source>
        <dbReference type="EMBL" id="KAF9512880.1"/>
    </source>
</evidence>
<accession>A0A9P6AWX9</accession>
<dbReference type="Proteomes" id="UP000886523">
    <property type="component" value="Unassembled WGS sequence"/>
</dbReference>
<evidence type="ECO:0000313" key="2">
    <source>
        <dbReference type="Proteomes" id="UP000886523"/>
    </source>
</evidence>
<gene>
    <name evidence="1" type="ORF">BS47DRAFT_1485931</name>
</gene>